<dbReference type="EMBL" id="LJKE01000095">
    <property type="protein sequence ID" value="KZD56532.1"/>
    <property type="molecule type" value="Genomic_DNA"/>
</dbReference>
<dbReference type="Proteomes" id="UP000076482">
    <property type="component" value="Unassembled WGS sequence"/>
</dbReference>
<protein>
    <submittedName>
        <fullName evidence="1">Uncharacterized protein</fullName>
    </submittedName>
</protein>
<gene>
    <name evidence="1" type="ORF">B4088_5082</name>
</gene>
<comment type="caution">
    <text evidence="1">The sequence shown here is derived from an EMBL/GenBank/DDBJ whole genome shotgun (WGS) entry which is preliminary data.</text>
</comment>
<accession>A0A164LML3</accession>
<name>A0A164LML3_BACCE</name>
<dbReference type="AlphaFoldDB" id="A0A164LML3"/>
<organism evidence="1 2">
    <name type="scientific">Bacillus cereus</name>
    <dbReference type="NCBI Taxonomy" id="1396"/>
    <lineage>
        <taxon>Bacteria</taxon>
        <taxon>Bacillati</taxon>
        <taxon>Bacillota</taxon>
        <taxon>Bacilli</taxon>
        <taxon>Bacillales</taxon>
        <taxon>Bacillaceae</taxon>
        <taxon>Bacillus</taxon>
        <taxon>Bacillus cereus group</taxon>
    </lineage>
</organism>
<sequence length="61" mass="7222">MPAHKSDKPWRQRKIRVSNLEDTLMRLVDSIEDTKSRLVVQKELASLRAKEKVNYESKNRV</sequence>
<reference evidence="1 2" key="1">
    <citation type="submission" date="2015-09" db="EMBL/GenBank/DDBJ databases">
        <title>Bacillus cereus food isolates.</title>
        <authorList>
            <person name="Boekhorst J."/>
        </authorList>
    </citation>
    <scope>NUCLEOTIDE SEQUENCE [LARGE SCALE GENOMIC DNA]</scope>
    <source>
        <strain evidence="1 2">B4088</strain>
    </source>
</reference>
<dbReference type="PATRIC" id="fig|1396.535.peg.506"/>
<evidence type="ECO:0000313" key="1">
    <source>
        <dbReference type="EMBL" id="KZD56532.1"/>
    </source>
</evidence>
<proteinExistence type="predicted"/>
<evidence type="ECO:0000313" key="2">
    <source>
        <dbReference type="Proteomes" id="UP000076482"/>
    </source>
</evidence>
<dbReference type="RefSeq" id="WP_063262697.1">
    <property type="nucleotide sequence ID" value="NZ_LJKE01000095.1"/>
</dbReference>